<evidence type="ECO:0000313" key="1">
    <source>
        <dbReference type="EMBL" id="RZU10714.1"/>
    </source>
</evidence>
<dbReference type="RefSeq" id="WP_130448438.1">
    <property type="nucleotide sequence ID" value="NZ_SHKR01000016.1"/>
</dbReference>
<accession>A0A4Q7WKY6</accession>
<keyword evidence="2" id="KW-1185">Reference proteome</keyword>
<dbReference type="EMBL" id="SHKR01000016">
    <property type="protein sequence ID" value="RZU10714.1"/>
    <property type="molecule type" value="Genomic_DNA"/>
</dbReference>
<comment type="caution">
    <text evidence="1">The sequence shown here is derived from an EMBL/GenBank/DDBJ whole genome shotgun (WGS) entry which is preliminary data.</text>
</comment>
<dbReference type="AlphaFoldDB" id="A0A4Q7WKY6"/>
<reference evidence="1 2" key="1">
    <citation type="journal article" date="2015" name="Stand. Genomic Sci.">
        <title>Genomic Encyclopedia of Bacterial and Archaeal Type Strains, Phase III: the genomes of soil and plant-associated and newly described type strains.</title>
        <authorList>
            <person name="Whitman W.B."/>
            <person name="Woyke T."/>
            <person name="Klenk H.P."/>
            <person name="Zhou Y."/>
            <person name="Lilburn T.G."/>
            <person name="Beck B.J."/>
            <person name="De Vos P."/>
            <person name="Vandamme P."/>
            <person name="Eisen J.A."/>
            <person name="Garrity G."/>
            <person name="Hugenholtz P."/>
            <person name="Kyrpides N.C."/>
        </authorList>
    </citation>
    <scope>NUCLEOTIDE SEQUENCE [LARGE SCALE GENOMIC DNA]</scope>
    <source>
        <strain evidence="1 2">VKM Ac-2540</strain>
    </source>
</reference>
<protein>
    <submittedName>
        <fullName evidence="1">Uncharacterized protein</fullName>
    </submittedName>
</protein>
<gene>
    <name evidence="1" type="ORF">EV645_7182</name>
</gene>
<dbReference type="Proteomes" id="UP000292027">
    <property type="component" value="Unassembled WGS sequence"/>
</dbReference>
<name>A0A4Q7WKY6_9ACTN</name>
<evidence type="ECO:0000313" key="2">
    <source>
        <dbReference type="Proteomes" id="UP000292027"/>
    </source>
</evidence>
<proteinExistence type="predicted"/>
<sequence>MDFGDPFVEALQAAVTPTRADVSIARAAILKALKSPEPQLLTTFEDAWLAAQGAARRALRPQITQILI</sequence>
<organism evidence="1 2">
    <name type="scientific">Kribbella rubisoli</name>
    <dbReference type="NCBI Taxonomy" id="3075929"/>
    <lineage>
        <taxon>Bacteria</taxon>
        <taxon>Bacillati</taxon>
        <taxon>Actinomycetota</taxon>
        <taxon>Actinomycetes</taxon>
        <taxon>Propionibacteriales</taxon>
        <taxon>Kribbellaceae</taxon>
        <taxon>Kribbella</taxon>
    </lineage>
</organism>